<dbReference type="OMA" id="WIRVNEG"/>
<evidence type="ECO:0000256" key="5">
    <source>
        <dbReference type="SAM" id="MobiDB-lite"/>
    </source>
</evidence>
<feature type="compositionally biased region" description="Low complexity" evidence="5">
    <location>
        <begin position="498"/>
        <end position="515"/>
    </location>
</feature>
<dbReference type="InterPro" id="IPR011043">
    <property type="entry name" value="Gal_Oxase/kelch_b-propeller"/>
</dbReference>
<dbReference type="KEGG" id="mbe:MBM_07004"/>
<feature type="chain" id="PRO_5003855101" evidence="7">
    <location>
        <begin position="20"/>
        <end position="623"/>
    </location>
</feature>
<feature type="region of interest" description="Disordered" evidence="5">
    <location>
        <begin position="489"/>
        <end position="515"/>
    </location>
</feature>
<dbReference type="GO" id="GO:0071944">
    <property type="term" value="C:cell periphery"/>
    <property type="evidence" value="ECO:0007669"/>
    <property type="project" value="UniProtKB-ARBA"/>
</dbReference>
<evidence type="ECO:0000256" key="7">
    <source>
        <dbReference type="SAM" id="SignalP"/>
    </source>
</evidence>
<feature type="compositionally biased region" description="Basic and acidic residues" evidence="5">
    <location>
        <begin position="612"/>
        <end position="623"/>
    </location>
</feature>
<dbReference type="PANTHER" id="PTHR15549">
    <property type="entry name" value="PAIRED IMMUNOGLOBULIN-LIKE TYPE 2 RECEPTOR"/>
    <property type="match status" value="1"/>
</dbReference>
<reference evidence="8 9" key="1">
    <citation type="journal article" date="2012" name="BMC Genomics">
        <title>Sequencing the genome of Marssonina brunnea reveals fungus-poplar co-evolution.</title>
        <authorList>
            <person name="Zhu S."/>
            <person name="Cao Y.-Z."/>
            <person name="Jiang C."/>
            <person name="Tan B.-Y."/>
            <person name="Wang Z."/>
            <person name="Feng S."/>
            <person name="Zhang L."/>
            <person name="Su X.-H."/>
            <person name="Brejova B."/>
            <person name="Vinar T."/>
            <person name="Xu M."/>
            <person name="Wang M.-X."/>
            <person name="Zhang S.-G."/>
            <person name="Huang M.-R."/>
            <person name="Wu R."/>
            <person name="Zhou Y."/>
        </authorList>
    </citation>
    <scope>NUCLEOTIDE SEQUENCE [LARGE SCALE GENOMIC DNA]</scope>
    <source>
        <strain evidence="8 9">MB_m1</strain>
    </source>
</reference>
<feature type="transmembrane region" description="Helical" evidence="6">
    <location>
        <begin position="518"/>
        <end position="540"/>
    </location>
</feature>
<dbReference type="GO" id="GO:0016020">
    <property type="term" value="C:membrane"/>
    <property type="evidence" value="ECO:0007669"/>
    <property type="project" value="UniProtKB-SubCell"/>
</dbReference>
<dbReference type="AlphaFoldDB" id="K1X1W0"/>
<sequence length="623" mass="66185">MRALLSFCLALASCHSALSLCLESAESCAEPLLVAEDVPLVARRELLGETVIKARQQPGVVAANIFLRRGYHGSVVVGNYVYIDGGAFSYTSGGSPQILYATTTLSIDISMSWVNSSVVINSYSKPSGVPCLDDGSLWYSEKENSLILGFSGAAARFNTPAPWPLGLWSFKLDSQGGGIWSRKTAATSAITSKSLTRPYQALSAFGGDSAFTLGGYENSRSSPATKNLTDSRPVPGIVQYNMATGTFTNSSASGYNFNGTAERGVLHYVPSFGPQGIYVILGGDVSDLDKYSAGQKLQSFQTLTIFDPATGTFYNQTTTGNTPNGRIEFCATGANSTNDTYEIFIYAGWGGHLGSAALPYDEIYILTLPAFQWIKVPYPPAKPRHGHTCETVGNRQMLVIGGVDTLQDTATNAAPSLDLVTFSTRDQFAQGLAIFDMTRLSWANQYDAGAPAYEQSDPVRNYYASNARDPATWATSGSKSLKDVFAVTHFTNPPTTPTPSSSATNAPTSSPKSSHTGAVVGGVVGGVLGLAAIAGLIFFLTRRRKRAAAASELPSNAAGGGAHTEDDGQVHYQGEDRGDFKPYAPVMSEVPGSVVAGREGYAQEMNTPPARYEMDARQTHEMA</sequence>
<dbReference type="SUPFAM" id="SSF50965">
    <property type="entry name" value="Galactose oxidase, central domain"/>
    <property type="match status" value="1"/>
</dbReference>
<accession>K1X1W0</accession>
<gene>
    <name evidence="8" type="ORF">MBM_07004</name>
</gene>
<dbReference type="Gene3D" id="2.120.10.80">
    <property type="entry name" value="Kelch-type beta propeller"/>
    <property type="match status" value="1"/>
</dbReference>
<evidence type="ECO:0000256" key="1">
    <source>
        <dbReference type="ARBA" id="ARBA00004167"/>
    </source>
</evidence>
<evidence type="ECO:0000256" key="6">
    <source>
        <dbReference type="SAM" id="Phobius"/>
    </source>
</evidence>
<keyword evidence="4 6" id="KW-0472">Membrane</keyword>
<dbReference type="InParanoid" id="K1X1W0"/>
<dbReference type="STRING" id="1072389.K1X1W0"/>
<evidence type="ECO:0000313" key="8">
    <source>
        <dbReference type="EMBL" id="EKD14793.1"/>
    </source>
</evidence>
<keyword evidence="2 6" id="KW-0812">Transmembrane</keyword>
<keyword evidence="9" id="KW-1185">Reference proteome</keyword>
<dbReference type="Proteomes" id="UP000006753">
    <property type="component" value="Unassembled WGS sequence"/>
</dbReference>
<dbReference type="EMBL" id="JH921444">
    <property type="protein sequence ID" value="EKD14793.1"/>
    <property type="molecule type" value="Genomic_DNA"/>
</dbReference>
<feature type="signal peptide" evidence="7">
    <location>
        <begin position="1"/>
        <end position="19"/>
    </location>
</feature>
<evidence type="ECO:0000256" key="3">
    <source>
        <dbReference type="ARBA" id="ARBA00022989"/>
    </source>
</evidence>
<name>K1X1W0_MARBU</name>
<dbReference type="InterPro" id="IPR051694">
    <property type="entry name" value="Immunoregulatory_rcpt-like"/>
</dbReference>
<keyword evidence="7" id="KW-0732">Signal</keyword>
<dbReference type="eggNOG" id="ENOG502SMKA">
    <property type="taxonomic scope" value="Eukaryota"/>
</dbReference>
<dbReference type="GeneID" id="18762939"/>
<dbReference type="HOGENOM" id="CLU_012508_3_1_1"/>
<evidence type="ECO:0000313" key="9">
    <source>
        <dbReference type="Proteomes" id="UP000006753"/>
    </source>
</evidence>
<dbReference type="InterPro" id="IPR015915">
    <property type="entry name" value="Kelch-typ_b-propeller"/>
</dbReference>
<proteinExistence type="predicted"/>
<dbReference type="OrthoDB" id="10251809at2759"/>
<protein>
    <submittedName>
        <fullName evidence="8">Kelch repeat protein</fullName>
    </submittedName>
</protein>
<evidence type="ECO:0000256" key="2">
    <source>
        <dbReference type="ARBA" id="ARBA00022692"/>
    </source>
</evidence>
<feature type="compositionally biased region" description="Basic and acidic residues" evidence="5">
    <location>
        <begin position="563"/>
        <end position="580"/>
    </location>
</feature>
<comment type="subcellular location">
    <subcellularLocation>
        <location evidence="1">Membrane</location>
        <topology evidence="1">Single-pass membrane protein</topology>
    </subcellularLocation>
</comment>
<dbReference type="Gene3D" id="1.20.5.510">
    <property type="entry name" value="Single helix bin"/>
    <property type="match status" value="1"/>
</dbReference>
<feature type="region of interest" description="Disordered" evidence="5">
    <location>
        <begin position="551"/>
        <end position="623"/>
    </location>
</feature>
<evidence type="ECO:0000256" key="4">
    <source>
        <dbReference type="ARBA" id="ARBA00023136"/>
    </source>
</evidence>
<keyword evidence="3 6" id="KW-1133">Transmembrane helix</keyword>
<organism evidence="8 9">
    <name type="scientific">Marssonina brunnea f. sp. multigermtubi (strain MB_m1)</name>
    <name type="common">Marssonina leaf spot fungus</name>
    <dbReference type="NCBI Taxonomy" id="1072389"/>
    <lineage>
        <taxon>Eukaryota</taxon>
        <taxon>Fungi</taxon>
        <taxon>Dikarya</taxon>
        <taxon>Ascomycota</taxon>
        <taxon>Pezizomycotina</taxon>
        <taxon>Leotiomycetes</taxon>
        <taxon>Helotiales</taxon>
        <taxon>Drepanopezizaceae</taxon>
        <taxon>Drepanopeziza</taxon>
    </lineage>
</organism>